<name>W2CKK8_9BACT</name>
<reference evidence="1 2" key="1">
    <citation type="submission" date="2013-11" db="EMBL/GenBank/DDBJ databases">
        <title>Single cell genomics of uncultured Tannerella BU063 (oral taxon 286).</title>
        <authorList>
            <person name="Beall C.J."/>
            <person name="Campbell A.G."/>
            <person name="Griffen A.L."/>
            <person name="Podar M."/>
            <person name="Leys E.J."/>
        </authorList>
    </citation>
    <scope>NUCLEOTIDE SEQUENCE [LARGE SCALE GENOMIC DNA]</scope>
    <source>
        <strain evidence="1">Cell 1/3</strain>
    </source>
</reference>
<dbReference type="AlphaFoldDB" id="W2CKK8"/>
<organism evidence="1 2">
    <name type="scientific">Tannerella sp. oral taxon BU063 isolate Cell 1/3</name>
    <dbReference type="NCBI Taxonomy" id="1411022"/>
    <lineage>
        <taxon>Bacteria</taxon>
        <taxon>Pseudomonadati</taxon>
        <taxon>Bacteroidota</taxon>
        <taxon>Bacteroidia</taxon>
        <taxon>Bacteroidales</taxon>
        <taxon>Tannerellaceae</taxon>
        <taxon>Tannerella</taxon>
    </lineage>
</organism>
<gene>
    <name evidence="1" type="ORF">T230_08665</name>
</gene>
<dbReference type="CDD" id="cd16377">
    <property type="entry name" value="23S_rRNA_IVP_like"/>
    <property type="match status" value="1"/>
</dbReference>
<dbReference type="NCBIfam" id="TIGR02436">
    <property type="entry name" value="four helix bundle protein"/>
    <property type="match status" value="1"/>
</dbReference>
<dbReference type="InterPro" id="IPR036583">
    <property type="entry name" value="23S_rRNA_IVS_sf"/>
</dbReference>
<evidence type="ECO:0000313" key="1">
    <source>
        <dbReference type="EMBL" id="ETK07764.1"/>
    </source>
</evidence>
<comment type="caution">
    <text evidence="1">The sequence shown here is derived from an EMBL/GenBank/DDBJ whole genome shotgun (WGS) entry which is preliminary data.</text>
</comment>
<dbReference type="Proteomes" id="UP000034982">
    <property type="component" value="Unassembled WGS sequence"/>
</dbReference>
<dbReference type="PANTHER" id="PTHR38471:SF2">
    <property type="entry name" value="FOUR HELIX BUNDLE PROTEIN"/>
    <property type="match status" value="1"/>
</dbReference>
<dbReference type="PANTHER" id="PTHR38471">
    <property type="entry name" value="FOUR HELIX BUNDLE PROTEIN"/>
    <property type="match status" value="1"/>
</dbReference>
<protein>
    <recommendedName>
        <fullName evidence="3">S23 ribosomal protein</fullName>
    </recommendedName>
</protein>
<accession>W2CKK8</accession>
<sequence length="133" mass="15324">MHLYAFERLDVWQVSRAFVKEVYRLLAQFPDFEMYNLTNQIRRAAVSVSLNIAEGTSRNSLKEQSRFSEVAYGSLLEVHCSLLIAKDLGYIDENDLSGISVRIQELSNKLNALKQSQIKRSEIQQQTNKQINN</sequence>
<evidence type="ECO:0008006" key="3">
    <source>
        <dbReference type="Google" id="ProtNLM"/>
    </source>
</evidence>
<dbReference type="EMBL" id="AYYE01001035">
    <property type="protein sequence ID" value="ETK07764.1"/>
    <property type="molecule type" value="Genomic_DNA"/>
</dbReference>
<evidence type="ECO:0000313" key="2">
    <source>
        <dbReference type="Proteomes" id="UP000034982"/>
    </source>
</evidence>
<dbReference type="Gene3D" id="1.20.1440.60">
    <property type="entry name" value="23S rRNA-intervening sequence"/>
    <property type="match status" value="1"/>
</dbReference>
<dbReference type="InterPro" id="IPR012657">
    <property type="entry name" value="23S_rRNA-intervening_sequence"/>
</dbReference>
<dbReference type="SUPFAM" id="SSF158446">
    <property type="entry name" value="IVS-encoded protein-like"/>
    <property type="match status" value="1"/>
</dbReference>
<dbReference type="PATRIC" id="fig|1411022.3.peg.936"/>
<proteinExistence type="predicted"/>
<dbReference type="Pfam" id="PF05635">
    <property type="entry name" value="23S_rRNA_IVP"/>
    <property type="match status" value="1"/>
</dbReference>